<evidence type="ECO:0000256" key="1">
    <source>
        <dbReference type="SAM" id="SignalP"/>
    </source>
</evidence>
<evidence type="ECO:0000259" key="2">
    <source>
        <dbReference type="Pfam" id="PF13670"/>
    </source>
</evidence>
<dbReference type="RefSeq" id="WP_163900347.1">
    <property type="nucleotide sequence ID" value="NZ_CP048427.1"/>
</dbReference>
<comment type="caution">
    <text evidence="3">The sequence shown here is derived from an EMBL/GenBank/DDBJ whole genome shotgun (WGS) entry which is preliminary data.</text>
</comment>
<feature type="signal peptide" evidence="1">
    <location>
        <begin position="1"/>
        <end position="21"/>
    </location>
</feature>
<proteinExistence type="predicted"/>
<sequence length="91" mass="9621">MKKTLVATLFAAAVLGGIAHAEEGGKCGSIPQDKWMTKDAMKAKATELGYEVRQVKVENGCYEVYGIKDGKKVEVIFNPETGAAVGADGDD</sequence>
<dbReference type="EMBL" id="JAAKZH010000001">
    <property type="protein sequence ID" value="NGO62496.1"/>
    <property type="molecule type" value="Genomic_DNA"/>
</dbReference>
<evidence type="ECO:0000313" key="4">
    <source>
        <dbReference type="Proteomes" id="UP000477849"/>
    </source>
</evidence>
<reference evidence="3 4" key="1">
    <citation type="submission" date="2020-02" db="EMBL/GenBank/DDBJ databases">
        <title>Genome sequence of the type strain CCBAU10050 of Rhizobium daejeonense.</title>
        <authorList>
            <person name="Gao J."/>
            <person name="Sun J."/>
        </authorList>
    </citation>
    <scope>NUCLEOTIDE SEQUENCE [LARGE SCALE GENOMIC DNA]</scope>
    <source>
        <strain evidence="3 4">CCBAU10050</strain>
    </source>
</reference>
<evidence type="ECO:0000313" key="3">
    <source>
        <dbReference type="EMBL" id="NGO62496.1"/>
    </source>
</evidence>
<keyword evidence="1" id="KW-0732">Signal</keyword>
<organism evidence="3 4">
    <name type="scientific">Rhizobium daejeonense</name>
    <dbReference type="NCBI Taxonomy" id="240521"/>
    <lineage>
        <taxon>Bacteria</taxon>
        <taxon>Pseudomonadati</taxon>
        <taxon>Pseudomonadota</taxon>
        <taxon>Alphaproteobacteria</taxon>
        <taxon>Hyphomicrobiales</taxon>
        <taxon>Rhizobiaceae</taxon>
        <taxon>Rhizobium/Agrobacterium group</taxon>
        <taxon>Rhizobium</taxon>
    </lineage>
</organism>
<feature type="chain" id="PRO_5026835803" evidence="1">
    <location>
        <begin position="22"/>
        <end position="91"/>
    </location>
</feature>
<dbReference type="AlphaFoldDB" id="A0A6M1S721"/>
<name>A0A6M1S721_9HYPH</name>
<gene>
    <name evidence="3" type="ORF">G6N76_02330</name>
</gene>
<keyword evidence="4" id="KW-1185">Reference proteome</keyword>
<dbReference type="Proteomes" id="UP000477849">
    <property type="component" value="Unassembled WGS sequence"/>
</dbReference>
<dbReference type="InterPro" id="IPR025711">
    <property type="entry name" value="PepSY"/>
</dbReference>
<feature type="domain" description="PepSY" evidence="2">
    <location>
        <begin position="6"/>
        <end position="85"/>
    </location>
</feature>
<accession>A0A6M1S721</accession>
<protein>
    <submittedName>
        <fullName evidence="3">PepSY domain-containing protein</fullName>
    </submittedName>
</protein>
<dbReference type="Pfam" id="PF13670">
    <property type="entry name" value="PepSY_2"/>
    <property type="match status" value="1"/>
</dbReference>